<dbReference type="Gene3D" id="3.40.630.30">
    <property type="match status" value="1"/>
</dbReference>
<dbReference type="SUPFAM" id="SSF55729">
    <property type="entry name" value="Acyl-CoA N-acyltransferases (Nat)"/>
    <property type="match status" value="1"/>
</dbReference>
<accession>A0A1M7IIN4</accession>
<gene>
    <name evidence="2" type="ORF">SAMN04487860_104146</name>
</gene>
<dbReference type="OrthoDB" id="307526at2"/>
<dbReference type="Pfam" id="PF00583">
    <property type="entry name" value="Acetyltransf_1"/>
    <property type="match status" value="1"/>
</dbReference>
<dbReference type="Proteomes" id="UP000184394">
    <property type="component" value="Unassembled WGS sequence"/>
</dbReference>
<protein>
    <submittedName>
        <fullName evidence="2">Acetyltransferase (GNAT) family protein</fullName>
    </submittedName>
</protein>
<reference evidence="2 3" key="1">
    <citation type="submission" date="2016-11" db="EMBL/GenBank/DDBJ databases">
        <authorList>
            <person name="Jaros S."/>
            <person name="Januszkiewicz K."/>
            <person name="Wedrychowicz H."/>
        </authorList>
    </citation>
    <scope>NUCLEOTIDE SEQUENCE [LARGE SCALE GENOMIC DNA]</scope>
    <source>
        <strain evidence="2 3">Y1</strain>
    </source>
</reference>
<dbReference type="PROSITE" id="PS51186">
    <property type="entry name" value="GNAT"/>
    <property type="match status" value="1"/>
</dbReference>
<name>A0A1M7IIN4_RUMFL</name>
<dbReference type="AlphaFoldDB" id="A0A1M7IIN4"/>
<dbReference type="PANTHER" id="PTHR43305">
    <property type="entry name" value="FAMILY N-ACETYLTRANSFERASE, PUTATIVE (AFU_ORTHOLOGUE AFUA_2G01380)-RELATED"/>
    <property type="match status" value="1"/>
</dbReference>
<dbReference type="InterPro" id="IPR052777">
    <property type="entry name" value="Acetyltransferase_Enz"/>
</dbReference>
<dbReference type="InterPro" id="IPR016181">
    <property type="entry name" value="Acyl_CoA_acyltransferase"/>
</dbReference>
<dbReference type="InterPro" id="IPR000182">
    <property type="entry name" value="GNAT_dom"/>
</dbReference>
<keyword evidence="2" id="KW-0808">Transferase</keyword>
<proteinExistence type="predicted"/>
<sequence>MIELKEFSEDMQQDVIDFFTAVFPEAEKVFEPEGRHRSFADVKNNFIGFWCLFDDNKLIGTSAVKKLSDDECELKGLYLYEKYHGKRLGYHLAKIAVDFAKNSGFREIKLDTMSTYDKAVRLYERLGFVYIDRYNANERADIFMKLVF</sequence>
<evidence type="ECO:0000313" key="2">
    <source>
        <dbReference type="EMBL" id="SHM40634.1"/>
    </source>
</evidence>
<organism evidence="2 3">
    <name type="scientific">Ruminococcus flavefaciens</name>
    <dbReference type="NCBI Taxonomy" id="1265"/>
    <lineage>
        <taxon>Bacteria</taxon>
        <taxon>Bacillati</taxon>
        <taxon>Bacillota</taxon>
        <taxon>Clostridia</taxon>
        <taxon>Eubacteriales</taxon>
        <taxon>Oscillospiraceae</taxon>
        <taxon>Ruminococcus</taxon>
    </lineage>
</organism>
<dbReference type="EMBL" id="FRCT01000004">
    <property type="protein sequence ID" value="SHM40634.1"/>
    <property type="molecule type" value="Genomic_DNA"/>
</dbReference>
<evidence type="ECO:0000313" key="3">
    <source>
        <dbReference type="Proteomes" id="UP000184394"/>
    </source>
</evidence>
<dbReference type="PANTHER" id="PTHR43305:SF1">
    <property type="entry name" value="FAMILY N-ACETYLTRANSFERASE, PUTATIVE (AFU_ORTHOLOGUE AFUA_2G01380)-RELATED"/>
    <property type="match status" value="1"/>
</dbReference>
<feature type="domain" description="N-acetyltransferase" evidence="1">
    <location>
        <begin position="2"/>
        <end position="148"/>
    </location>
</feature>
<dbReference type="RefSeq" id="WP_072949763.1">
    <property type="nucleotide sequence ID" value="NZ_FRCT01000004.1"/>
</dbReference>
<dbReference type="GO" id="GO:0016747">
    <property type="term" value="F:acyltransferase activity, transferring groups other than amino-acyl groups"/>
    <property type="evidence" value="ECO:0007669"/>
    <property type="project" value="InterPro"/>
</dbReference>
<evidence type="ECO:0000259" key="1">
    <source>
        <dbReference type="PROSITE" id="PS51186"/>
    </source>
</evidence>